<dbReference type="EMBL" id="JBHTIS010002392">
    <property type="protein sequence ID" value="MFD1049772.1"/>
    <property type="molecule type" value="Genomic_DNA"/>
</dbReference>
<evidence type="ECO:0000256" key="1">
    <source>
        <dbReference type="SAM" id="SignalP"/>
    </source>
</evidence>
<dbReference type="Pfam" id="PF12680">
    <property type="entry name" value="SnoaL_2"/>
    <property type="match status" value="1"/>
</dbReference>
<dbReference type="Gene3D" id="3.10.450.50">
    <property type="match status" value="2"/>
</dbReference>
<evidence type="ECO:0000313" key="3">
    <source>
        <dbReference type="EMBL" id="MFD1049772.1"/>
    </source>
</evidence>
<feature type="domain" description="SnoaL-like" evidence="2">
    <location>
        <begin position="49"/>
        <end position="135"/>
    </location>
</feature>
<dbReference type="InterPro" id="IPR032710">
    <property type="entry name" value="NTF2-like_dom_sf"/>
</dbReference>
<proteinExistence type="predicted"/>
<keyword evidence="1" id="KW-0732">Signal</keyword>
<evidence type="ECO:0000313" key="4">
    <source>
        <dbReference type="Proteomes" id="UP001597045"/>
    </source>
</evidence>
<accession>A0ABW3MGI1</accession>
<dbReference type="Proteomes" id="UP001597045">
    <property type="component" value="Unassembled WGS sequence"/>
</dbReference>
<dbReference type="SUPFAM" id="SSF54427">
    <property type="entry name" value="NTF2-like"/>
    <property type="match status" value="1"/>
</dbReference>
<dbReference type="InterPro" id="IPR037401">
    <property type="entry name" value="SnoaL-like"/>
</dbReference>
<gene>
    <name evidence="3" type="ORF">ACFQ1S_31695</name>
</gene>
<evidence type="ECO:0000259" key="2">
    <source>
        <dbReference type="Pfam" id="PF12680"/>
    </source>
</evidence>
<sequence length="208" mass="23073">MNLNRRAMAVLSLVLATTVLSSTPAGATADGLSPKERLNKRVALAAVDELLNKHDLTAVDRYYREPYIQHNPDIANGFAGVKAAISQLPNLHYDVFKVLADGDFVTVDARVTGLGDTTKIIMDVFRLDRGRIVEHWDIIQDEVPAAETVSGNPMISRTRPGRHSRHDNERIVLQALDALLTRRDLTAIDRYWRDPYIEHAPTVGNGVA</sequence>
<name>A0ABW3MGI1_9PSEU</name>
<comment type="caution">
    <text evidence="3">The sequence shown here is derived from an EMBL/GenBank/DDBJ whole genome shotgun (WGS) entry which is preliminary data.</text>
</comment>
<feature type="chain" id="PRO_5047344194" evidence="1">
    <location>
        <begin position="28"/>
        <end position="208"/>
    </location>
</feature>
<feature type="signal peptide" evidence="1">
    <location>
        <begin position="1"/>
        <end position="27"/>
    </location>
</feature>
<keyword evidence="4" id="KW-1185">Reference proteome</keyword>
<organism evidence="3 4">
    <name type="scientific">Kibdelosporangium lantanae</name>
    <dbReference type="NCBI Taxonomy" id="1497396"/>
    <lineage>
        <taxon>Bacteria</taxon>
        <taxon>Bacillati</taxon>
        <taxon>Actinomycetota</taxon>
        <taxon>Actinomycetes</taxon>
        <taxon>Pseudonocardiales</taxon>
        <taxon>Pseudonocardiaceae</taxon>
        <taxon>Kibdelosporangium</taxon>
    </lineage>
</organism>
<protein>
    <submittedName>
        <fullName evidence="3">Ester cyclase</fullName>
    </submittedName>
</protein>
<reference evidence="4" key="1">
    <citation type="journal article" date="2019" name="Int. J. Syst. Evol. Microbiol.">
        <title>The Global Catalogue of Microorganisms (GCM) 10K type strain sequencing project: providing services to taxonomists for standard genome sequencing and annotation.</title>
        <authorList>
            <consortium name="The Broad Institute Genomics Platform"/>
            <consortium name="The Broad Institute Genome Sequencing Center for Infectious Disease"/>
            <person name="Wu L."/>
            <person name="Ma J."/>
        </authorList>
    </citation>
    <scope>NUCLEOTIDE SEQUENCE [LARGE SCALE GENOMIC DNA]</scope>
    <source>
        <strain evidence="4">JCM 31486</strain>
    </source>
</reference>
<feature type="non-terminal residue" evidence="3">
    <location>
        <position position="208"/>
    </location>
</feature>